<accession>A0AB33ZAN3</accession>
<comment type="caution">
    <text evidence="2">The sequence shown here is derived from an EMBL/GenBank/DDBJ whole genome shotgun (WGS) entry which is preliminary data.</text>
</comment>
<protein>
    <submittedName>
        <fullName evidence="2">Membrane protein</fullName>
    </submittedName>
</protein>
<proteinExistence type="predicted"/>
<keyword evidence="1" id="KW-0472">Membrane</keyword>
<keyword evidence="1" id="KW-1133">Transmembrane helix</keyword>
<dbReference type="RefSeq" id="WP_015644298.1">
    <property type="nucleotide sequence ID" value="NC_021217.3"/>
</dbReference>
<dbReference type="KEGG" id="hpyi:K750_05410"/>
<dbReference type="Proteomes" id="UP000015893">
    <property type="component" value="Unassembled WGS sequence"/>
</dbReference>
<dbReference type="EMBL" id="AUSI01000002">
    <property type="protein sequence ID" value="EQK95521.1"/>
    <property type="molecule type" value="Genomic_DNA"/>
</dbReference>
<reference evidence="2 3" key="1">
    <citation type="journal article" date="2013" name="Genome Announc.">
        <title>Multiple genome sequences of Helicobacter pylori strains of diverse disease and antibiotic resistance backgrounds from Malaysia.</title>
        <authorList>
            <person name="Rehvathy V."/>
            <person name="Tan M.H."/>
            <person name="Gunaletchumy S.P."/>
            <person name="Teh X."/>
            <person name="Wang S."/>
            <person name="Baybayan P."/>
            <person name="Singh S."/>
            <person name="Ashby M."/>
            <person name="Kaakoush N.O."/>
            <person name="Mitchell H.M."/>
            <person name="Croft L.J."/>
            <person name="Goh K.L."/>
            <person name="Loke M.F."/>
            <person name="Vadivelu J."/>
        </authorList>
    </citation>
    <scope>NUCLEOTIDE SEQUENCE [LARGE SCALE GENOMIC DNA]</scope>
    <source>
        <strain evidence="2 3">UM037</strain>
    </source>
</reference>
<evidence type="ECO:0000313" key="2">
    <source>
        <dbReference type="EMBL" id="EQK95521.1"/>
    </source>
</evidence>
<keyword evidence="1" id="KW-0812">Transmembrane</keyword>
<organism evidence="2 3">
    <name type="scientific">Helicobacter pylori UM037</name>
    <dbReference type="NCBI Taxonomy" id="1321939"/>
    <lineage>
        <taxon>Bacteria</taxon>
        <taxon>Pseudomonadati</taxon>
        <taxon>Campylobacterota</taxon>
        <taxon>Epsilonproteobacteria</taxon>
        <taxon>Campylobacterales</taxon>
        <taxon>Helicobacteraceae</taxon>
        <taxon>Helicobacter</taxon>
    </lineage>
</organism>
<feature type="transmembrane region" description="Helical" evidence="1">
    <location>
        <begin position="29"/>
        <end position="48"/>
    </location>
</feature>
<sequence length="128" mass="14119">MGAAVVLFLTLVLLFLVLRDFGLASPKQKLVAFLIVGIIGASISVYTYQQNQQNQQEIALQRAFLRGETLLCKGIKVNNQTFNLVSGTLSFLGKKQTPMKDVLVDLDSCQTLQKDPLIQPPINPNESQ</sequence>
<name>A0AB33ZAN3_HELPX</name>
<evidence type="ECO:0000256" key="1">
    <source>
        <dbReference type="SAM" id="Phobius"/>
    </source>
</evidence>
<gene>
    <name evidence="2" type="ORF">N198_02790</name>
</gene>
<evidence type="ECO:0000313" key="3">
    <source>
        <dbReference type="Proteomes" id="UP000015893"/>
    </source>
</evidence>
<dbReference type="AlphaFoldDB" id="A0AB33ZAN3"/>